<comment type="caution">
    <text evidence="2">The sequence shown here is derived from an EMBL/GenBank/DDBJ whole genome shotgun (WGS) entry which is preliminary data.</text>
</comment>
<reference evidence="2 3" key="1">
    <citation type="submission" date="2017-03" db="EMBL/GenBank/DDBJ databases">
        <title>Widespread Adenine N6-methylation of Active Genes in Fungi.</title>
        <authorList>
            <consortium name="DOE Joint Genome Institute"/>
            <person name="Mondo S.J."/>
            <person name="Dannebaum R.O."/>
            <person name="Kuo R.C."/>
            <person name="Louie K.B."/>
            <person name="Bewick A.J."/>
            <person name="Labutti K."/>
            <person name="Haridas S."/>
            <person name="Kuo A."/>
            <person name="Salamov A."/>
            <person name="Ahrendt S.R."/>
            <person name="Lau R."/>
            <person name="Bowen B.P."/>
            <person name="Lipzen A."/>
            <person name="Sullivan W."/>
            <person name="Andreopoulos W.B."/>
            <person name="Clum A."/>
            <person name="Lindquist E."/>
            <person name="Daum C."/>
            <person name="Northen T.R."/>
            <person name="Ramamoorthy G."/>
            <person name="Schmitz R.J."/>
            <person name="Gryganskyi A."/>
            <person name="Culley D."/>
            <person name="Magnuson J."/>
            <person name="James T.Y."/>
            <person name="O'Malley M.A."/>
            <person name="Stajich J.E."/>
            <person name="Spatafora J.W."/>
            <person name="Visel A."/>
            <person name="Grigoriev I.V."/>
        </authorList>
    </citation>
    <scope>NUCLEOTIDE SEQUENCE [LARGE SCALE GENOMIC DNA]</scope>
    <source>
        <strain evidence="2 3">NRRL Y-17943</strain>
    </source>
</reference>
<organism evidence="2 3">
    <name type="scientific">Kockovaella imperatae</name>
    <dbReference type="NCBI Taxonomy" id="4999"/>
    <lineage>
        <taxon>Eukaryota</taxon>
        <taxon>Fungi</taxon>
        <taxon>Dikarya</taxon>
        <taxon>Basidiomycota</taxon>
        <taxon>Agaricomycotina</taxon>
        <taxon>Tremellomycetes</taxon>
        <taxon>Tremellales</taxon>
        <taxon>Cuniculitremaceae</taxon>
        <taxon>Kockovaella</taxon>
    </lineage>
</organism>
<evidence type="ECO:0000313" key="2">
    <source>
        <dbReference type="EMBL" id="ORX36720.1"/>
    </source>
</evidence>
<dbReference type="RefSeq" id="XP_021870789.1">
    <property type="nucleotide sequence ID" value="XM_022019122.1"/>
</dbReference>
<keyword evidence="1" id="KW-1133">Transmembrane helix</keyword>
<keyword evidence="1" id="KW-0472">Membrane</keyword>
<dbReference type="InParanoid" id="A0A1Y1UF87"/>
<feature type="transmembrane region" description="Helical" evidence="1">
    <location>
        <begin position="79"/>
        <end position="98"/>
    </location>
</feature>
<dbReference type="OrthoDB" id="284718at2759"/>
<protein>
    <submittedName>
        <fullName evidence="2">Uncharacterized protein</fullName>
    </submittedName>
</protein>
<accession>A0A1Y1UF87</accession>
<gene>
    <name evidence="2" type="ORF">BD324DRAFT_681488</name>
</gene>
<proteinExistence type="predicted"/>
<name>A0A1Y1UF87_9TREE</name>
<keyword evidence="1" id="KW-0812">Transmembrane</keyword>
<dbReference type="AlphaFoldDB" id="A0A1Y1UF87"/>
<evidence type="ECO:0000256" key="1">
    <source>
        <dbReference type="SAM" id="Phobius"/>
    </source>
</evidence>
<dbReference type="GeneID" id="33560931"/>
<evidence type="ECO:0000313" key="3">
    <source>
        <dbReference type="Proteomes" id="UP000193218"/>
    </source>
</evidence>
<dbReference type="Proteomes" id="UP000193218">
    <property type="component" value="Unassembled WGS sequence"/>
</dbReference>
<dbReference type="EMBL" id="NBSH01000007">
    <property type="protein sequence ID" value="ORX36720.1"/>
    <property type="molecule type" value="Genomic_DNA"/>
</dbReference>
<feature type="transmembrane region" description="Helical" evidence="1">
    <location>
        <begin position="54"/>
        <end position="73"/>
    </location>
</feature>
<sequence>MSVTAPIFDKADPKSKQLFPYHLPLTQEWAEEKSFFGNTMMMGSGAGMFLKNPLIVYAALIISVITLVGSSPLRAPKDMQSPLMGIGLGLMGLITVNLPRLMS</sequence>
<keyword evidence="3" id="KW-1185">Reference proteome</keyword>